<accession>A0AAV4M2H3</accession>
<evidence type="ECO:0000256" key="4">
    <source>
        <dbReference type="ARBA" id="ARBA00022692"/>
    </source>
</evidence>
<evidence type="ECO:0000256" key="1">
    <source>
        <dbReference type="ARBA" id="ARBA00004107"/>
    </source>
</evidence>
<keyword evidence="18" id="KW-1185">Reference proteome</keyword>
<comment type="similarity">
    <text evidence="14">Belongs to the amino acid/polyamine transporter 2 family. SLC38A9 subfamily.</text>
</comment>
<keyword evidence="13" id="KW-0458">Lysosome</keyword>
<evidence type="ECO:0000313" key="17">
    <source>
        <dbReference type="EMBL" id="GIX66646.1"/>
    </source>
</evidence>
<dbReference type="GO" id="GO:0005765">
    <property type="term" value="C:lysosomal membrane"/>
    <property type="evidence" value="ECO:0007669"/>
    <property type="project" value="UniProtKB-SubCell"/>
</dbReference>
<feature type="transmembrane region" description="Helical" evidence="15">
    <location>
        <begin position="527"/>
        <end position="550"/>
    </location>
</feature>
<dbReference type="InterPro" id="IPR013057">
    <property type="entry name" value="AA_transpt_TM"/>
</dbReference>
<feature type="transmembrane region" description="Helical" evidence="15">
    <location>
        <begin position="426"/>
        <end position="450"/>
    </location>
</feature>
<evidence type="ECO:0000256" key="10">
    <source>
        <dbReference type="ARBA" id="ARBA00023136"/>
    </source>
</evidence>
<organism evidence="17 18">
    <name type="scientific">Caerostris extrusa</name>
    <name type="common">Bark spider</name>
    <name type="synonym">Caerostris bankana</name>
    <dbReference type="NCBI Taxonomy" id="172846"/>
    <lineage>
        <taxon>Eukaryota</taxon>
        <taxon>Metazoa</taxon>
        <taxon>Ecdysozoa</taxon>
        <taxon>Arthropoda</taxon>
        <taxon>Chelicerata</taxon>
        <taxon>Arachnida</taxon>
        <taxon>Araneae</taxon>
        <taxon>Araneomorphae</taxon>
        <taxon>Entelegynae</taxon>
        <taxon>Araneoidea</taxon>
        <taxon>Araneidae</taxon>
        <taxon>Caerostris</taxon>
    </lineage>
</organism>
<dbReference type="GO" id="GO:0015179">
    <property type="term" value="F:L-amino acid transmembrane transporter activity"/>
    <property type="evidence" value="ECO:0007669"/>
    <property type="project" value="TreeGrafter"/>
</dbReference>
<evidence type="ECO:0000256" key="12">
    <source>
        <dbReference type="ARBA" id="ARBA00023180"/>
    </source>
</evidence>
<feature type="transmembrane region" description="Helical" evidence="15">
    <location>
        <begin position="194"/>
        <end position="214"/>
    </location>
</feature>
<keyword evidence="3" id="KW-0813">Transport</keyword>
<evidence type="ECO:0000256" key="15">
    <source>
        <dbReference type="SAM" id="Phobius"/>
    </source>
</evidence>
<feature type="transmembrane region" description="Helical" evidence="15">
    <location>
        <begin position="274"/>
        <end position="294"/>
    </location>
</feature>
<dbReference type="EMBL" id="BPLR01019330">
    <property type="protein sequence ID" value="GIX66646.1"/>
    <property type="molecule type" value="Genomic_DNA"/>
</dbReference>
<keyword evidence="8 15" id="KW-1133">Transmembrane helix</keyword>
<feature type="transmembrane region" description="Helical" evidence="15">
    <location>
        <begin position="493"/>
        <end position="515"/>
    </location>
</feature>
<evidence type="ECO:0000259" key="16">
    <source>
        <dbReference type="Pfam" id="PF01490"/>
    </source>
</evidence>
<dbReference type="Proteomes" id="UP001054945">
    <property type="component" value="Unassembled WGS sequence"/>
</dbReference>
<feature type="transmembrane region" description="Helical" evidence="15">
    <location>
        <begin position="306"/>
        <end position="330"/>
    </location>
</feature>
<evidence type="ECO:0000313" key="18">
    <source>
        <dbReference type="Proteomes" id="UP001054945"/>
    </source>
</evidence>
<feature type="transmembrane region" description="Helical" evidence="15">
    <location>
        <begin position="462"/>
        <end position="487"/>
    </location>
</feature>
<keyword evidence="5" id="KW-0479">Metal-binding</keyword>
<keyword evidence="4 15" id="KW-0812">Transmembrane</keyword>
<keyword evidence="9" id="KW-0915">Sodium</keyword>
<protein>
    <submittedName>
        <fullName evidence="17">Sodium-coupled neutral amino acid transporter 9 homolog</fullName>
    </submittedName>
</protein>
<feature type="transmembrane region" description="Helical" evidence="15">
    <location>
        <begin position="141"/>
        <end position="162"/>
    </location>
</feature>
<dbReference type="GO" id="GO:0031902">
    <property type="term" value="C:late endosome membrane"/>
    <property type="evidence" value="ECO:0007669"/>
    <property type="project" value="UniProtKB-SubCell"/>
</dbReference>
<comment type="caution">
    <text evidence="17">The sequence shown here is derived from an EMBL/GenBank/DDBJ whole genome shotgun (WGS) entry which is preliminary data.</text>
</comment>
<evidence type="ECO:0000256" key="9">
    <source>
        <dbReference type="ARBA" id="ARBA00023053"/>
    </source>
</evidence>
<keyword evidence="10 15" id="KW-0472">Membrane</keyword>
<dbReference type="GO" id="GO:0046872">
    <property type="term" value="F:metal ion binding"/>
    <property type="evidence" value="ECO:0007669"/>
    <property type="project" value="UniProtKB-KW"/>
</dbReference>
<feature type="transmembrane region" description="Helical" evidence="15">
    <location>
        <begin position="383"/>
        <end position="406"/>
    </location>
</feature>
<dbReference type="Pfam" id="PF01490">
    <property type="entry name" value="Aa_trans"/>
    <property type="match status" value="2"/>
</dbReference>
<reference evidence="17 18" key="1">
    <citation type="submission" date="2021-06" db="EMBL/GenBank/DDBJ databases">
        <title>Caerostris extrusa draft genome.</title>
        <authorList>
            <person name="Kono N."/>
            <person name="Arakawa K."/>
        </authorList>
    </citation>
    <scope>NUCLEOTIDE SEQUENCE [LARGE SCALE GENOMIC DNA]</scope>
</reference>
<gene>
    <name evidence="17" type="primary">F13H10.3</name>
    <name evidence="17" type="ORF">CEXT_498031</name>
</gene>
<keyword evidence="12" id="KW-0325">Glycoprotein</keyword>
<feature type="transmembrane region" description="Helical" evidence="15">
    <location>
        <begin position="350"/>
        <end position="371"/>
    </location>
</feature>
<sequence>MEPGPSTPLLTPDESVNQELNIEEEFSSDSSSCPDSSNRKRRSRLPFHYPYVHKHHARVRREAGSQGIATYHRYRYYNRLTDPAIDTLSIPDHVVPVSFFFPFSSIIKPIGKQNSIITIFSIWNTMMGSSLLSIPWAIQEAGFGCGLAILFIMGALCFYTAYRIVGLRSLAELPSSAVEFPDLCRYLLGPWAEWTAAFFSLIPLFGGAIVYWVLMSNFLYFIGIYAYESIHFGVNTSHVINSSFPDVYCPSTFPVNESLDLLSSSGNSASDSFYYFWSMDRFIPLYIAAVFMPLVNLKSPTFFSKLNALGTLSVIYLIIFIIIKGAKWGIHFNTVDPTSISYVDLFKNTFPVLVGTLSLSFFIHNCVLSIMRNQKKPENNPRDLAIAYVLVGITYLIVGGVFFITFPLEKGCIEDNLLNNFRSNDVLALVTRVFLLFQVLTLYPLIVYIMRVQLMHFIWGSIYPSFLKVFIMNFCVLLVCVLFNIFLPKVGTIIRYCGAISGLAYIFLLFLNVTYMKALYDKKELTVWNAIFHISIIILGVCNFISQFLMHAK</sequence>
<evidence type="ECO:0000256" key="3">
    <source>
        <dbReference type="ARBA" id="ARBA00022448"/>
    </source>
</evidence>
<name>A0AAV4M2H3_CAEEX</name>
<evidence type="ECO:0000256" key="11">
    <source>
        <dbReference type="ARBA" id="ARBA00023157"/>
    </source>
</evidence>
<dbReference type="PANTHER" id="PTHR22950:SF244">
    <property type="entry name" value="NEUTRAL AMINO ACID TRANSPORTER 9"/>
    <property type="match status" value="1"/>
</dbReference>
<evidence type="ECO:0000256" key="14">
    <source>
        <dbReference type="ARBA" id="ARBA00038442"/>
    </source>
</evidence>
<dbReference type="AlphaFoldDB" id="A0AAV4M2H3"/>
<dbReference type="PANTHER" id="PTHR22950">
    <property type="entry name" value="AMINO ACID TRANSPORTER"/>
    <property type="match status" value="1"/>
</dbReference>
<feature type="transmembrane region" description="Helical" evidence="15">
    <location>
        <begin position="116"/>
        <end position="135"/>
    </location>
</feature>
<evidence type="ECO:0000256" key="2">
    <source>
        <dbReference type="ARBA" id="ARBA00004155"/>
    </source>
</evidence>
<keyword evidence="7" id="KW-0029">Amino-acid transport</keyword>
<evidence type="ECO:0000256" key="6">
    <source>
        <dbReference type="ARBA" id="ARBA00022753"/>
    </source>
</evidence>
<evidence type="ECO:0000256" key="7">
    <source>
        <dbReference type="ARBA" id="ARBA00022970"/>
    </source>
</evidence>
<evidence type="ECO:0000256" key="8">
    <source>
        <dbReference type="ARBA" id="ARBA00022989"/>
    </source>
</evidence>
<evidence type="ECO:0000256" key="5">
    <source>
        <dbReference type="ARBA" id="ARBA00022723"/>
    </source>
</evidence>
<comment type="subcellular location">
    <subcellularLocation>
        <location evidence="1">Late endosome membrane</location>
        <topology evidence="1">Multi-pass membrane protein</topology>
    </subcellularLocation>
    <subcellularLocation>
        <location evidence="2">Lysosome membrane</location>
        <topology evidence="2">Multi-pass membrane protein</topology>
    </subcellularLocation>
</comment>
<feature type="domain" description="Amino acid transporter transmembrane" evidence="16">
    <location>
        <begin position="287"/>
        <end position="546"/>
    </location>
</feature>
<proteinExistence type="inferred from homology"/>
<keyword evidence="6" id="KW-0967">Endosome</keyword>
<evidence type="ECO:0000256" key="13">
    <source>
        <dbReference type="ARBA" id="ARBA00023228"/>
    </source>
</evidence>
<keyword evidence="11" id="KW-1015">Disulfide bond</keyword>
<feature type="domain" description="Amino acid transporter transmembrane" evidence="16">
    <location>
        <begin position="116"/>
        <end position="220"/>
    </location>
</feature>